<keyword evidence="2" id="KW-1185">Reference proteome</keyword>
<dbReference type="AlphaFoldDB" id="A0AAV3PQP9"/>
<proteinExistence type="predicted"/>
<name>A0AAV3PQP9_LITER</name>
<gene>
    <name evidence="1" type="ORF">LIER_12152</name>
</gene>
<protein>
    <submittedName>
        <fullName evidence="1">Uncharacterized protein</fullName>
    </submittedName>
</protein>
<evidence type="ECO:0000313" key="2">
    <source>
        <dbReference type="Proteomes" id="UP001454036"/>
    </source>
</evidence>
<evidence type="ECO:0000313" key="1">
    <source>
        <dbReference type="EMBL" id="GAA0154064.1"/>
    </source>
</evidence>
<dbReference type="Proteomes" id="UP001454036">
    <property type="component" value="Unassembled WGS sequence"/>
</dbReference>
<dbReference type="EMBL" id="BAABME010002310">
    <property type="protein sequence ID" value="GAA0154064.1"/>
    <property type="molecule type" value="Genomic_DNA"/>
</dbReference>
<accession>A0AAV3PQP9</accession>
<reference evidence="1 2" key="1">
    <citation type="submission" date="2024-01" db="EMBL/GenBank/DDBJ databases">
        <title>The complete chloroplast genome sequence of Lithospermum erythrorhizon: insights into the phylogenetic relationship among Boraginaceae species and the maternal lineages of purple gromwells.</title>
        <authorList>
            <person name="Okada T."/>
            <person name="Watanabe K."/>
        </authorList>
    </citation>
    <scope>NUCLEOTIDE SEQUENCE [LARGE SCALE GENOMIC DNA]</scope>
</reference>
<organism evidence="1 2">
    <name type="scientific">Lithospermum erythrorhizon</name>
    <name type="common">Purple gromwell</name>
    <name type="synonym">Lithospermum officinale var. erythrorhizon</name>
    <dbReference type="NCBI Taxonomy" id="34254"/>
    <lineage>
        <taxon>Eukaryota</taxon>
        <taxon>Viridiplantae</taxon>
        <taxon>Streptophyta</taxon>
        <taxon>Embryophyta</taxon>
        <taxon>Tracheophyta</taxon>
        <taxon>Spermatophyta</taxon>
        <taxon>Magnoliopsida</taxon>
        <taxon>eudicotyledons</taxon>
        <taxon>Gunneridae</taxon>
        <taxon>Pentapetalae</taxon>
        <taxon>asterids</taxon>
        <taxon>lamiids</taxon>
        <taxon>Boraginales</taxon>
        <taxon>Boraginaceae</taxon>
        <taxon>Boraginoideae</taxon>
        <taxon>Lithospermeae</taxon>
        <taxon>Lithospermum</taxon>
    </lineage>
</organism>
<comment type="caution">
    <text evidence="1">The sequence shown here is derived from an EMBL/GenBank/DDBJ whole genome shotgun (WGS) entry which is preliminary data.</text>
</comment>
<sequence>MEDYALKDNLTNTIALNRLIRDIGIMLARHGRKLNDYDLPTMSEGFENINSIPKLIMDKLSISLYELQM</sequence>